<dbReference type="EMBL" id="PQIB02000004">
    <property type="protein sequence ID" value="RLN23080.1"/>
    <property type="molecule type" value="Genomic_DNA"/>
</dbReference>
<dbReference type="Pfam" id="PF06273">
    <property type="entry name" value="eIF-4B"/>
    <property type="match status" value="1"/>
</dbReference>
<feature type="compositionally biased region" description="Low complexity" evidence="1">
    <location>
        <begin position="95"/>
        <end position="110"/>
    </location>
</feature>
<feature type="region of interest" description="Disordered" evidence="1">
    <location>
        <begin position="194"/>
        <end position="265"/>
    </location>
</feature>
<dbReference type="Proteomes" id="UP000275267">
    <property type="component" value="Unassembled WGS sequence"/>
</dbReference>
<keyword evidence="3" id="KW-1185">Reference proteome</keyword>
<feature type="compositionally biased region" description="Basic and acidic residues" evidence="1">
    <location>
        <begin position="55"/>
        <end position="76"/>
    </location>
</feature>
<dbReference type="GO" id="GO:0003729">
    <property type="term" value="F:mRNA binding"/>
    <property type="evidence" value="ECO:0007669"/>
    <property type="project" value="TreeGrafter"/>
</dbReference>
<dbReference type="PANTHER" id="PTHR32091">
    <property type="entry name" value="EUKARYOTIC TRANSLATION INITIATION FACTOR 4B"/>
    <property type="match status" value="1"/>
</dbReference>
<feature type="region of interest" description="Disordered" evidence="1">
    <location>
        <begin position="1"/>
        <end position="181"/>
    </location>
</feature>
<organism evidence="2 3">
    <name type="scientific">Panicum miliaceum</name>
    <name type="common">Proso millet</name>
    <name type="synonym">Broomcorn millet</name>
    <dbReference type="NCBI Taxonomy" id="4540"/>
    <lineage>
        <taxon>Eukaryota</taxon>
        <taxon>Viridiplantae</taxon>
        <taxon>Streptophyta</taxon>
        <taxon>Embryophyta</taxon>
        <taxon>Tracheophyta</taxon>
        <taxon>Spermatophyta</taxon>
        <taxon>Magnoliopsida</taxon>
        <taxon>Liliopsida</taxon>
        <taxon>Poales</taxon>
        <taxon>Poaceae</taxon>
        <taxon>PACMAD clade</taxon>
        <taxon>Panicoideae</taxon>
        <taxon>Panicodae</taxon>
        <taxon>Paniceae</taxon>
        <taxon>Panicinae</taxon>
        <taxon>Panicum</taxon>
        <taxon>Panicum sect. Panicum</taxon>
    </lineage>
</organism>
<dbReference type="OrthoDB" id="985902at2759"/>
<feature type="compositionally biased region" description="Polar residues" evidence="1">
    <location>
        <begin position="201"/>
        <end position="211"/>
    </location>
</feature>
<name>A0A3L6SM21_PANMI</name>
<dbReference type="InterPro" id="IPR010433">
    <property type="entry name" value="EIF-4B_pln"/>
</dbReference>
<proteinExistence type="predicted"/>
<feature type="compositionally biased region" description="Basic residues" evidence="1">
    <location>
        <begin position="244"/>
        <end position="255"/>
    </location>
</feature>
<protein>
    <submittedName>
        <fullName evidence="2">Uncharacterized protein</fullName>
    </submittedName>
</protein>
<evidence type="ECO:0000313" key="3">
    <source>
        <dbReference type="Proteomes" id="UP000275267"/>
    </source>
</evidence>
<reference evidence="3" key="1">
    <citation type="journal article" date="2019" name="Nat. Commun.">
        <title>The genome of broomcorn millet.</title>
        <authorList>
            <person name="Zou C."/>
            <person name="Miki D."/>
            <person name="Li D."/>
            <person name="Tang Q."/>
            <person name="Xiao L."/>
            <person name="Rajput S."/>
            <person name="Deng P."/>
            <person name="Jia W."/>
            <person name="Huang R."/>
            <person name="Zhang M."/>
            <person name="Sun Y."/>
            <person name="Hu J."/>
            <person name="Fu X."/>
            <person name="Schnable P.S."/>
            <person name="Li F."/>
            <person name="Zhang H."/>
            <person name="Feng B."/>
            <person name="Zhu X."/>
            <person name="Liu R."/>
            <person name="Schnable J.C."/>
            <person name="Zhu J.-K."/>
            <person name="Zhang H."/>
        </authorList>
    </citation>
    <scope>NUCLEOTIDE SEQUENCE [LARGE SCALE GENOMIC DNA]</scope>
</reference>
<accession>A0A3L6SM21</accession>
<dbReference type="PANTHER" id="PTHR32091:SF25">
    <property type="entry name" value="OS01G0306100 PROTEIN"/>
    <property type="match status" value="1"/>
</dbReference>
<dbReference type="AlphaFoldDB" id="A0A3L6SM21"/>
<evidence type="ECO:0000256" key="1">
    <source>
        <dbReference type="SAM" id="MobiDB-lite"/>
    </source>
</evidence>
<dbReference type="GO" id="GO:0003743">
    <property type="term" value="F:translation initiation factor activity"/>
    <property type="evidence" value="ECO:0007669"/>
    <property type="project" value="InterPro"/>
</dbReference>
<gene>
    <name evidence="2" type="ORF">C2845_PM07G07900</name>
</gene>
<sequence length="265" mass="27497">MENGGGAKPTTRFGFSWADEVEREEREQAAMQQQQQQEEEAKREQIKADPFGAARPREVVLAEKGVDWRARDRELDLGAAPRPPRSAARGRRHSAATAAASACAATPARGVPLDRAAGRTPHPRRQAAAAAASTPRPPTTGRGNAASVGRSARGRSKRKFAGEGPARRARPVGDHAEQGRMVFGELNVGSSFCDSAAGDGSNCNPGGSQTEGVKAAGAAAADGAPSAAETATGFNGSAAGQKGRGAKRRKGRRSGKAKEQQAQQV</sequence>
<feature type="compositionally biased region" description="Low complexity" evidence="1">
    <location>
        <begin position="215"/>
        <end position="241"/>
    </location>
</feature>
<comment type="caution">
    <text evidence="2">The sequence shown here is derived from an EMBL/GenBank/DDBJ whole genome shotgun (WGS) entry which is preliminary data.</text>
</comment>
<evidence type="ECO:0000313" key="2">
    <source>
        <dbReference type="EMBL" id="RLN23080.1"/>
    </source>
</evidence>
<feature type="compositionally biased region" description="Low complexity" evidence="1">
    <location>
        <begin position="126"/>
        <end position="142"/>
    </location>
</feature>